<dbReference type="AlphaFoldDB" id="A0A2G4EX71"/>
<dbReference type="InterPro" id="IPR051416">
    <property type="entry name" value="phD-YefM_TA_antitoxins"/>
</dbReference>
<sequence>MLTKTVDVQEAQTNLKELLSLALKGIEVVLTEGGIPLVRLAPIASPTKQRTAGLHAGAIWTSDDFDEPLPDEFWTGNL</sequence>
<comment type="similarity">
    <text evidence="1">Belongs to the phD/YefM antitoxin family.</text>
</comment>
<evidence type="ECO:0000256" key="1">
    <source>
        <dbReference type="ARBA" id="ARBA00009981"/>
    </source>
</evidence>
<evidence type="ECO:0000313" key="3">
    <source>
        <dbReference type="Proteomes" id="UP000226442"/>
    </source>
</evidence>
<dbReference type="SUPFAM" id="SSF143120">
    <property type="entry name" value="YefM-like"/>
    <property type="match status" value="1"/>
</dbReference>
<organism evidence="2 3">
    <name type="scientific">Tychonema bourrellyi FEM_GT703</name>
    <dbReference type="NCBI Taxonomy" id="2040638"/>
    <lineage>
        <taxon>Bacteria</taxon>
        <taxon>Bacillati</taxon>
        <taxon>Cyanobacteriota</taxon>
        <taxon>Cyanophyceae</taxon>
        <taxon>Oscillatoriophycideae</taxon>
        <taxon>Oscillatoriales</taxon>
        <taxon>Microcoleaceae</taxon>
        <taxon>Tychonema</taxon>
    </lineage>
</organism>
<evidence type="ECO:0000313" key="2">
    <source>
        <dbReference type="EMBL" id="PHX54142.1"/>
    </source>
</evidence>
<dbReference type="RefSeq" id="WP_096829156.1">
    <property type="nucleotide sequence ID" value="NZ_NXIB02000121.1"/>
</dbReference>
<accession>A0A2G4EX71</accession>
<protein>
    <submittedName>
        <fullName evidence="2">Toxin-antitoxin (TA) system antitoxin</fullName>
    </submittedName>
</protein>
<dbReference type="InterPro" id="IPR036165">
    <property type="entry name" value="YefM-like_sf"/>
</dbReference>
<reference evidence="2" key="1">
    <citation type="submission" date="2017-10" db="EMBL/GenBank/DDBJ databases">
        <title>Draft genome sequence of the planktic cyanobacteria Tychonema bourrellyi isolated from alpine lentic freshwater.</title>
        <authorList>
            <person name="Tett A."/>
            <person name="Armanini F."/>
            <person name="Asnicar F."/>
            <person name="Boscaini A."/>
            <person name="Pasolli E."/>
            <person name="Zolfo M."/>
            <person name="Donati C."/>
            <person name="Salmaso N."/>
            <person name="Segata N."/>
        </authorList>
    </citation>
    <scope>NUCLEOTIDE SEQUENCE</scope>
    <source>
        <strain evidence="2">FEM_GT703</strain>
    </source>
</reference>
<dbReference type="EMBL" id="NXIB02000121">
    <property type="protein sequence ID" value="PHX54142.1"/>
    <property type="molecule type" value="Genomic_DNA"/>
</dbReference>
<dbReference type="PANTHER" id="PTHR35377">
    <property type="entry name" value="ANTITOXIN VAPB49-RELATED-RELATED"/>
    <property type="match status" value="1"/>
</dbReference>
<comment type="caution">
    <text evidence="2">The sequence shown here is derived from an EMBL/GenBank/DDBJ whole genome shotgun (WGS) entry which is preliminary data.</text>
</comment>
<dbReference type="Proteomes" id="UP000226442">
    <property type="component" value="Unassembled WGS sequence"/>
</dbReference>
<gene>
    <name evidence="2" type="ORF">CP500_017740</name>
</gene>
<dbReference type="PANTHER" id="PTHR35377:SF7">
    <property type="entry name" value="SSL1004 PROTEIN"/>
    <property type="match status" value="1"/>
</dbReference>
<keyword evidence="3" id="KW-1185">Reference proteome</keyword>
<proteinExistence type="inferred from homology"/>
<dbReference type="OrthoDB" id="488113at2"/>
<name>A0A2G4EX71_9CYAN</name>